<dbReference type="InterPro" id="IPR036318">
    <property type="entry name" value="FAD-bd_PCMH-like_sf"/>
</dbReference>
<dbReference type="InterPro" id="IPR016164">
    <property type="entry name" value="FAD-linked_Oxase-like_C"/>
</dbReference>
<dbReference type="InterPro" id="IPR051914">
    <property type="entry name" value="FAD-linked_OxidoTrans_Type4"/>
</dbReference>
<dbReference type="Pfam" id="PF01565">
    <property type="entry name" value="FAD_binding_4"/>
    <property type="match status" value="1"/>
</dbReference>
<dbReference type="Proteomes" id="UP001500979">
    <property type="component" value="Unassembled WGS sequence"/>
</dbReference>
<name>A0ABN3VIA8_9PSEU</name>
<organism evidence="6 7">
    <name type="scientific">Saccharopolyspora taberi</name>
    <dbReference type="NCBI Taxonomy" id="60895"/>
    <lineage>
        <taxon>Bacteria</taxon>
        <taxon>Bacillati</taxon>
        <taxon>Actinomycetota</taxon>
        <taxon>Actinomycetes</taxon>
        <taxon>Pseudonocardiales</taxon>
        <taxon>Pseudonocardiaceae</taxon>
        <taxon>Saccharopolyspora</taxon>
    </lineage>
</organism>
<dbReference type="EMBL" id="BAAAUX010000019">
    <property type="protein sequence ID" value="GAA2805879.1"/>
    <property type="molecule type" value="Genomic_DNA"/>
</dbReference>
<dbReference type="PROSITE" id="PS51387">
    <property type="entry name" value="FAD_PCMH"/>
    <property type="match status" value="1"/>
</dbReference>
<dbReference type="PANTHER" id="PTHR42934">
    <property type="entry name" value="GLYCOLATE OXIDASE SUBUNIT GLCD"/>
    <property type="match status" value="1"/>
</dbReference>
<protein>
    <submittedName>
        <fullName evidence="6">FAD-linked oxidase C-terminal domain-containing protein</fullName>
    </submittedName>
</protein>
<dbReference type="Gene3D" id="3.30.465.10">
    <property type="match status" value="1"/>
</dbReference>
<gene>
    <name evidence="6" type="ORF">GCM10010470_46410</name>
</gene>
<reference evidence="6 7" key="1">
    <citation type="journal article" date="2019" name="Int. J. Syst. Evol. Microbiol.">
        <title>The Global Catalogue of Microorganisms (GCM) 10K type strain sequencing project: providing services to taxonomists for standard genome sequencing and annotation.</title>
        <authorList>
            <consortium name="The Broad Institute Genomics Platform"/>
            <consortium name="The Broad Institute Genome Sequencing Center for Infectious Disease"/>
            <person name="Wu L."/>
            <person name="Ma J."/>
        </authorList>
    </citation>
    <scope>NUCLEOTIDE SEQUENCE [LARGE SCALE GENOMIC DNA]</scope>
    <source>
        <strain evidence="6 7">JCM 9383</strain>
    </source>
</reference>
<dbReference type="RefSeq" id="WP_344683021.1">
    <property type="nucleotide sequence ID" value="NZ_BAAAUX010000019.1"/>
</dbReference>
<dbReference type="Pfam" id="PF02913">
    <property type="entry name" value="FAD-oxidase_C"/>
    <property type="match status" value="1"/>
</dbReference>
<dbReference type="InterPro" id="IPR016171">
    <property type="entry name" value="Vanillyl_alc_oxidase_C-sub2"/>
</dbReference>
<evidence type="ECO:0000256" key="1">
    <source>
        <dbReference type="ARBA" id="ARBA00001974"/>
    </source>
</evidence>
<keyword evidence="7" id="KW-1185">Reference proteome</keyword>
<evidence type="ECO:0000313" key="6">
    <source>
        <dbReference type="EMBL" id="GAA2805879.1"/>
    </source>
</evidence>
<keyword evidence="2" id="KW-0285">Flavoprotein</keyword>
<evidence type="ECO:0000259" key="5">
    <source>
        <dbReference type="PROSITE" id="PS51387"/>
    </source>
</evidence>
<dbReference type="SUPFAM" id="SSF56176">
    <property type="entry name" value="FAD-binding/transporter-associated domain-like"/>
    <property type="match status" value="1"/>
</dbReference>
<keyword evidence="4" id="KW-0560">Oxidoreductase</keyword>
<dbReference type="PANTHER" id="PTHR42934:SF2">
    <property type="entry name" value="GLYCOLATE OXIDASE SUBUNIT GLCD"/>
    <property type="match status" value="1"/>
</dbReference>
<dbReference type="InterPro" id="IPR016169">
    <property type="entry name" value="FAD-bd_PCMH_sub2"/>
</dbReference>
<evidence type="ECO:0000256" key="2">
    <source>
        <dbReference type="ARBA" id="ARBA00022630"/>
    </source>
</evidence>
<comment type="cofactor">
    <cofactor evidence="1">
        <name>FAD</name>
        <dbReference type="ChEBI" id="CHEBI:57692"/>
    </cofactor>
</comment>
<dbReference type="InterPro" id="IPR004113">
    <property type="entry name" value="FAD-bd_oxidored_4_C"/>
</dbReference>
<dbReference type="Gene3D" id="1.10.45.10">
    <property type="entry name" value="Vanillyl-alcohol Oxidase, Chain A, domain 4"/>
    <property type="match status" value="1"/>
</dbReference>
<dbReference type="InterPro" id="IPR016166">
    <property type="entry name" value="FAD-bd_PCMH"/>
</dbReference>
<sequence>MGFLDELRNTVAGVSTSPADLAAAARDRSGASPDGLPLAVVRAAAVDGVQDTLRLANEHGVPVVPRGAGTGLAGGALAGRGTVVLDLSLLNRIVEIDPDDELAVVEPGVITAALDRAAQEYGLRYAPDPASAEISTIGGNIASNAGGMRCVKYGVTREAVLGLDVVLADGRLINTGRRTVKGVSGLDLTALFVGSEGTLGVVVGAALRLRPLPERTLTAAAAYDDVEAAARACSELARARREPSLLELLDGATLGVIDRAQGSDFAARGQALVIAQADGPAAEEEIAAIADVLGKQATWSERGVDPESSERLLFARRRALPSIERFGRALIEDICVPRSRLADAFRGVERIARAHDVDIYTFAHAGDGNLHPIVAYDAGSPEPPAAVRRAGDDLFALALELGGTVTGEHGIGLLKRDWLAREVGPDVLGVHGAVKAALDPRGILNPGKGF</sequence>
<comment type="caution">
    <text evidence="6">The sequence shown here is derived from an EMBL/GenBank/DDBJ whole genome shotgun (WGS) entry which is preliminary data.</text>
</comment>
<evidence type="ECO:0000256" key="4">
    <source>
        <dbReference type="ARBA" id="ARBA00023002"/>
    </source>
</evidence>
<dbReference type="InterPro" id="IPR006094">
    <property type="entry name" value="Oxid_FAD_bind_N"/>
</dbReference>
<keyword evidence="3" id="KW-0274">FAD</keyword>
<evidence type="ECO:0000256" key="3">
    <source>
        <dbReference type="ARBA" id="ARBA00022827"/>
    </source>
</evidence>
<feature type="domain" description="FAD-binding PCMH-type" evidence="5">
    <location>
        <begin position="33"/>
        <end position="212"/>
    </location>
</feature>
<proteinExistence type="predicted"/>
<evidence type="ECO:0000313" key="7">
    <source>
        <dbReference type="Proteomes" id="UP001500979"/>
    </source>
</evidence>
<accession>A0ABN3VIA8</accession>
<dbReference type="Gene3D" id="3.30.70.2740">
    <property type="match status" value="1"/>
</dbReference>
<dbReference type="SUPFAM" id="SSF55103">
    <property type="entry name" value="FAD-linked oxidases, C-terminal domain"/>
    <property type="match status" value="1"/>
</dbReference>